<evidence type="ECO:0000256" key="2">
    <source>
        <dbReference type="ARBA" id="ARBA00009695"/>
    </source>
</evidence>
<dbReference type="GO" id="GO:0005737">
    <property type="term" value="C:cytoplasm"/>
    <property type="evidence" value="ECO:0007669"/>
    <property type="project" value="UniProtKB-SubCell"/>
</dbReference>
<comment type="function">
    <text evidence="5">Modulates RecA activity.</text>
</comment>
<dbReference type="InterPro" id="IPR053926">
    <property type="entry name" value="RecX_HTH_1st"/>
</dbReference>
<protein>
    <recommendedName>
        <fullName evidence="3 5">Regulatory protein RecX</fullName>
    </recommendedName>
</protein>
<evidence type="ECO:0000256" key="3">
    <source>
        <dbReference type="ARBA" id="ARBA00018111"/>
    </source>
</evidence>
<dbReference type="RefSeq" id="WP_301160691.1">
    <property type="nucleotide sequence ID" value="NZ_JAUHQB010000007.1"/>
</dbReference>
<evidence type="ECO:0000313" key="10">
    <source>
        <dbReference type="EMBL" id="MDN4483993.1"/>
    </source>
</evidence>
<evidence type="ECO:0000259" key="8">
    <source>
        <dbReference type="Pfam" id="PF21981"/>
    </source>
</evidence>
<dbReference type="InterPro" id="IPR053925">
    <property type="entry name" value="RecX_HTH_3rd"/>
</dbReference>
<feature type="region of interest" description="Disordered" evidence="6">
    <location>
        <begin position="1"/>
        <end position="28"/>
    </location>
</feature>
<gene>
    <name evidence="5" type="primary">recX</name>
    <name evidence="10" type="ORF">QQ002_10630</name>
</gene>
<comment type="similarity">
    <text evidence="2 5">Belongs to the RecX family.</text>
</comment>
<reference evidence="10 11" key="1">
    <citation type="submission" date="2023-06" db="EMBL/GenBank/DDBJ databases">
        <title>SYSU T0a273.</title>
        <authorList>
            <person name="Gao L."/>
            <person name="Fang B.-Z."/>
            <person name="Li W.-J."/>
        </authorList>
    </citation>
    <scope>NUCLEOTIDE SEQUENCE [LARGE SCALE GENOMIC DNA]</scope>
    <source>
        <strain evidence="10 11">SYSU T0a273</strain>
    </source>
</reference>
<dbReference type="GO" id="GO:0006282">
    <property type="term" value="P:regulation of DNA repair"/>
    <property type="evidence" value="ECO:0007669"/>
    <property type="project" value="UniProtKB-UniRule"/>
</dbReference>
<proteinExistence type="inferred from homology"/>
<dbReference type="HAMAP" id="MF_01114">
    <property type="entry name" value="RecX"/>
    <property type="match status" value="1"/>
</dbReference>
<dbReference type="Proteomes" id="UP001172756">
    <property type="component" value="Unassembled WGS sequence"/>
</dbReference>
<keyword evidence="4 5" id="KW-0963">Cytoplasm</keyword>
<feature type="domain" description="RecX first three-helical" evidence="9">
    <location>
        <begin position="30"/>
        <end position="68"/>
    </location>
</feature>
<dbReference type="InterPro" id="IPR036388">
    <property type="entry name" value="WH-like_DNA-bd_sf"/>
</dbReference>
<feature type="domain" description="RecX second three-helical" evidence="7">
    <location>
        <begin position="76"/>
        <end position="117"/>
    </location>
</feature>
<dbReference type="Gene3D" id="1.10.10.10">
    <property type="entry name" value="Winged helix-like DNA-binding domain superfamily/Winged helix DNA-binding domain"/>
    <property type="match status" value="1"/>
</dbReference>
<dbReference type="Pfam" id="PF02631">
    <property type="entry name" value="RecX_HTH2"/>
    <property type="match status" value="1"/>
</dbReference>
<evidence type="ECO:0000256" key="6">
    <source>
        <dbReference type="SAM" id="MobiDB-lite"/>
    </source>
</evidence>
<dbReference type="Pfam" id="PF21981">
    <property type="entry name" value="RecX_HTH3"/>
    <property type="match status" value="1"/>
</dbReference>
<dbReference type="PANTHER" id="PTHR33602">
    <property type="entry name" value="REGULATORY PROTEIN RECX FAMILY PROTEIN"/>
    <property type="match status" value="1"/>
</dbReference>
<feature type="domain" description="RecX third three-helical" evidence="8">
    <location>
        <begin position="125"/>
        <end position="167"/>
    </location>
</feature>
<dbReference type="AlphaFoldDB" id="A0AB35MJY8"/>
<comment type="caution">
    <text evidence="10">The sequence shown here is derived from an EMBL/GenBank/DDBJ whole genome shotgun (WGS) entry which is preliminary data.</text>
</comment>
<feature type="compositionally biased region" description="Basic and acidic residues" evidence="6">
    <location>
        <begin position="9"/>
        <end position="28"/>
    </location>
</feature>
<dbReference type="PANTHER" id="PTHR33602:SF1">
    <property type="entry name" value="REGULATORY PROTEIN RECX FAMILY PROTEIN"/>
    <property type="match status" value="1"/>
</dbReference>
<dbReference type="InterPro" id="IPR003783">
    <property type="entry name" value="Regulatory_RecX"/>
</dbReference>
<evidence type="ECO:0000259" key="7">
    <source>
        <dbReference type="Pfam" id="PF02631"/>
    </source>
</evidence>
<evidence type="ECO:0000256" key="5">
    <source>
        <dbReference type="HAMAP-Rule" id="MF_01114"/>
    </source>
</evidence>
<dbReference type="InterPro" id="IPR053924">
    <property type="entry name" value="RecX_HTH_2nd"/>
</dbReference>
<comment type="subcellular location">
    <subcellularLocation>
        <location evidence="1 5">Cytoplasm</location>
    </subcellularLocation>
</comment>
<evidence type="ECO:0000313" key="11">
    <source>
        <dbReference type="Proteomes" id="UP001172756"/>
    </source>
</evidence>
<name>A0AB35MJY8_9MICO</name>
<evidence type="ECO:0000259" key="9">
    <source>
        <dbReference type="Pfam" id="PF21982"/>
    </source>
</evidence>
<sequence>MAGPRGARRREGDAAHRRAAEAASDPAERAREIALRLLTHAPRSASQLRDGLLARDVDPGTAELVVDRYIEVGLLDDAALAATIVRTRHAERGQAGRAIRQELLRKGFDDDDIETALAQVDEDDERRRASELAARRWHQLASHPDEVRTRRVVAMLGRKGYSSSLAFALVRDLRDADSQEDH</sequence>
<accession>A0AB35MJY8</accession>
<dbReference type="Pfam" id="PF21982">
    <property type="entry name" value="RecX_HTH1"/>
    <property type="match status" value="1"/>
</dbReference>
<dbReference type="EMBL" id="JAUHQB010000007">
    <property type="protein sequence ID" value="MDN4483993.1"/>
    <property type="molecule type" value="Genomic_DNA"/>
</dbReference>
<evidence type="ECO:0000256" key="4">
    <source>
        <dbReference type="ARBA" id="ARBA00022490"/>
    </source>
</evidence>
<evidence type="ECO:0000256" key="1">
    <source>
        <dbReference type="ARBA" id="ARBA00004496"/>
    </source>
</evidence>
<organism evidence="10 11">
    <name type="scientific">Demequina lignilytica</name>
    <dbReference type="NCBI Taxonomy" id="3051663"/>
    <lineage>
        <taxon>Bacteria</taxon>
        <taxon>Bacillati</taxon>
        <taxon>Actinomycetota</taxon>
        <taxon>Actinomycetes</taxon>
        <taxon>Micrococcales</taxon>
        <taxon>Demequinaceae</taxon>
        <taxon>Demequina</taxon>
    </lineage>
</organism>